<evidence type="ECO:0000313" key="3">
    <source>
        <dbReference type="Proteomes" id="UP000558488"/>
    </source>
</evidence>
<accession>A0A7J7V0L1</accession>
<evidence type="ECO:0000256" key="1">
    <source>
        <dbReference type="SAM" id="Phobius"/>
    </source>
</evidence>
<keyword evidence="3" id="KW-1185">Reference proteome</keyword>
<keyword evidence="1" id="KW-0812">Transmembrane</keyword>
<comment type="caution">
    <text evidence="2">The sequence shown here is derived from an EMBL/GenBank/DDBJ whole genome shotgun (WGS) entry which is preliminary data.</text>
</comment>
<proteinExistence type="predicted"/>
<dbReference type="Proteomes" id="UP000558488">
    <property type="component" value="Unassembled WGS sequence"/>
</dbReference>
<feature type="transmembrane region" description="Helical" evidence="1">
    <location>
        <begin position="99"/>
        <end position="114"/>
    </location>
</feature>
<keyword evidence="1" id="KW-1133">Transmembrane helix</keyword>
<dbReference type="AlphaFoldDB" id="A0A7J7V0L1"/>
<name>A0A7J7V0L1_PIPKU</name>
<gene>
    <name evidence="2" type="ORF">mPipKuh1_008661</name>
</gene>
<reference evidence="2 3" key="1">
    <citation type="journal article" date="2020" name="Nature">
        <title>Six reference-quality genomes reveal evolution of bat adaptations.</title>
        <authorList>
            <person name="Jebb D."/>
            <person name="Huang Z."/>
            <person name="Pippel M."/>
            <person name="Hughes G.M."/>
            <person name="Lavrichenko K."/>
            <person name="Devanna P."/>
            <person name="Winkler S."/>
            <person name="Jermiin L.S."/>
            <person name="Skirmuntt E.C."/>
            <person name="Katzourakis A."/>
            <person name="Burkitt-Gray L."/>
            <person name="Ray D.A."/>
            <person name="Sullivan K.A.M."/>
            <person name="Roscito J.G."/>
            <person name="Kirilenko B.M."/>
            <person name="Davalos L.M."/>
            <person name="Corthals A.P."/>
            <person name="Power M.L."/>
            <person name="Jones G."/>
            <person name="Ransome R.D."/>
            <person name="Dechmann D.K.N."/>
            <person name="Locatelli A.G."/>
            <person name="Puechmaille S.J."/>
            <person name="Fedrigo O."/>
            <person name="Jarvis E.D."/>
            <person name="Hiller M."/>
            <person name="Vernes S.C."/>
            <person name="Myers E.W."/>
            <person name="Teeling E.C."/>
        </authorList>
    </citation>
    <scope>NUCLEOTIDE SEQUENCE [LARGE SCALE GENOMIC DNA]</scope>
    <source>
        <strain evidence="2">MPipKuh1</strain>
        <tissue evidence="2">Flight muscle</tissue>
    </source>
</reference>
<evidence type="ECO:0000313" key="2">
    <source>
        <dbReference type="EMBL" id="KAF6318679.1"/>
    </source>
</evidence>
<organism evidence="2 3">
    <name type="scientific">Pipistrellus kuhlii</name>
    <name type="common">Kuhl's pipistrelle</name>
    <dbReference type="NCBI Taxonomy" id="59472"/>
    <lineage>
        <taxon>Eukaryota</taxon>
        <taxon>Metazoa</taxon>
        <taxon>Chordata</taxon>
        <taxon>Craniata</taxon>
        <taxon>Vertebrata</taxon>
        <taxon>Euteleostomi</taxon>
        <taxon>Mammalia</taxon>
        <taxon>Eutheria</taxon>
        <taxon>Laurasiatheria</taxon>
        <taxon>Chiroptera</taxon>
        <taxon>Yangochiroptera</taxon>
        <taxon>Vespertilionidae</taxon>
        <taxon>Pipistrellus</taxon>
    </lineage>
</organism>
<dbReference type="EMBL" id="JACAGB010000017">
    <property type="protein sequence ID" value="KAF6318679.1"/>
    <property type="molecule type" value="Genomic_DNA"/>
</dbReference>
<protein>
    <submittedName>
        <fullName evidence="2">Uncharacterized protein</fullName>
    </submittedName>
</protein>
<keyword evidence="1" id="KW-0472">Membrane</keyword>
<sequence length="123" mass="14534">MHSFPHTEYLRWTAVNVKQPCWVCFSNSVCSDGRVGKPSPFPAFSQSVRAFPESEWFWWPSSLRGDRGVQKHKAKVTRRPAFGGTVPIFNNLSRVPRPTAFYLFIYLFIYYYYFKKKLLNFFC</sequence>